<name>A0A8S1NXD2_PARPR</name>
<evidence type="ECO:0008006" key="4">
    <source>
        <dbReference type="Google" id="ProtNLM"/>
    </source>
</evidence>
<keyword evidence="1" id="KW-0472">Membrane</keyword>
<reference evidence="2" key="1">
    <citation type="submission" date="2021-01" db="EMBL/GenBank/DDBJ databases">
        <authorList>
            <consortium name="Genoscope - CEA"/>
            <person name="William W."/>
        </authorList>
    </citation>
    <scope>NUCLEOTIDE SEQUENCE</scope>
</reference>
<feature type="transmembrane region" description="Helical" evidence="1">
    <location>
        <begin position="109"/>
        <end position="129"/>
    </location>
</feature>
<dbReference type="Proteomes" id="UP000688137">
    <property type="component" value="Unassembled WGS sequence"/>
</dbReference>
<gene>
    <name evidence="2" type="ORF">PPRIM_AZ9-3.1.T1030084</name>
</gene>
<evidence type="ECO:0000313" key="3">
    <source>
        <dbReference type="Proteomes" id="UP000688137"/>
    </source>
</evidence>
<feature type="transmembrane region" description="Helical" evidence="1">
    <location>
        <begin position="318"/>
        <end position="338"/>
    </location>
</feature>
<evidence type="ECO:0000313" key="2">
    <source>
        <dbReference type="EMBL" id="CAD8097152.1"/>
    </source>
</evidence>
<keyword evidence="1" id="KW-1133">Transmembrane helix</keyword>
<protein>
    <recommendedName>
        <fullName evidence="4">Transmembrane protein</fullName>
    </recommendedName>
</protein>
<feature type="transmembrane region" description="Helical" evidence="1">
    <location>
        <begin position="260"/>
        <end position="283"/>
    </location>
</feature>
<feature type="transmembrane region" description="Helical" evidence="1">
    <location>
        <begin position="295"/>
        <end position="312"/>
    </location>
</feature>
<feature type="transmembrane region" description="Helical" evidence="1">
    <location>
        <begin position="200"/>
        <end position="219"/>
    </location>
</feature>
<keyword evidence="1" id="KW-0812">Transmembrane</keyword>
<organism evidence="2 3">
    <name type="scientific">Paramecium primaurelia</name>
    <dbReference type="NCBI Taxonomy" id="5886"/>
    <lineage>
        <taxon>Eukaryota</taxon>
        <taxon>Sar</taxon>
        <taxon>Alveolata</taxon>
        <taxon>Ciliophora</taxon>
        <taxon>Intramacronucleata</taxon>
        <taxon>Oligohymenophorea</taxon>
        <taxon>Peniculida</taxon>
        <taxon>Parameciidae</taxon>
        <taxon>Paramecium</taxon>
    </lineage>
</organism>
<keyword evidence="3" id="KW-1185">Reference proteome</keyword>
<proteinExistence type="predicted"/>
<sequence>MELQLIKKEMFFLLLYGVIFLALSLLMIGLFEYNGMFYLFEWIWLWFFGMILSMVFLIKEESINEEEREQLLEKEISEHKQTYIPLTLYAIHASIQAADILLICFELFYMSFGLFIICQGIVFVFYIIYTNKYDQLKIIYAGVVLLTGIFSLALDIDGNDKCYIGLIATLLQIGTNIYAIKLKEEFMHQYVFQHSKYISYTGLFKFIIWTIAMVIVNFIPCPQNTKSHKNKCPSNEKLGYFSGYFESTFSEEYNKNQGYIIAYPVIVFVVLILISSAISYIDNKITIKEQQDKKQLIQQFVFFPLWIWLYNINNSVTLRVFCILFFILQWLLGLYIIFYDKKTVKYEQIEEDQDSEFS</sequence>
<comment type="caution">
    <text evidence="2">The sequence shown here is derived from an EMBL/GenBank/DDBJ whole genome shotgun (WGS) entry which is preliminary data.</text>
</comment>
<feature type="transmembrane region" description="Helical" evidence="1">
    <location>
        <begin position="138"/>
        <end position="156"/>
    </location>
</feature>
<dbReference type="EMBL" id="CAJJDM010000106">
    <property type="protein sequence ID" value="CAD8097152.1"/>
    <property type="molecule type" value="Genomic_DNA"/>
</dbReference>
<feature type="transmembrane region" description="Helical" evidence="1">
    <location>
        <begin position="12"/>
        <end position="31"/>
    </location>
</feature>
<evidence type="ECO:0000256" key="1">
    <source>
        <dbReference type="SAM" id="Phobius"/>
    </source>
</evidence>
<feature type="transmembrane region" description="Helical" evidence="1">
    <location>
        <begin position="162"/>
        <end position="180"/>
    </location>
</feature>
<feature type="transmembrane region" description="Helical" evidence="1">
    <location>
        <begin position="37"/>
        <end position="58"/>
    </location>
</feature>
<accession>A0A8S1NXD2</accession>
<dbReference type="AlphaFoldDB" id="A0A8S1NXD2"/>
<dbReference type="OMA" id="YLFEWIW"/>